<organism evidence="1 2">
    <name type="scientific">Streptomyces citrinus</name>
    <dbReference type="NCBI Taxonomy" id="3118173"/>
    <lineage>
        <taxon>Bacteria</taxon>
        <taxon>Bacillati</taxon>
        <taxon>Actinomycetota</taxon>
        <taxon>Actinomycetes</taxon>
        <taxon>Kitasatosporales</taxon>
        <taxon>Streptomycetaceae</taxon>
        <taxon>Streptomyces</taxon>
    </lineage>
</organism>
<sequence>MDQDKVLALFDRQMRYEAKPDEPGARVERVGDVVRQVAPADGWNGVLWSDLDEGRADAAIAEQVRFYAASGLEVEWKAYSHDRPADLPARLTAAGFVAEETETLLVAETAVLPVDAAPPDGIRLLPVTDEAHVRLVEEVHDRAFDGGRSSIGHQLRQQLAQDPQTVPAVVALHGDEPVSAARLELHPGTDFASLWGGGTVPAWRGRGIYRSLVAFRVRIAVARGFSYVQVDASSYSRPILERLGFVALGTTTPYVRQPSGQDAARNSSTLATKDSASSSQG</sequence>
<dbReference type="EC" id="2.3.1.-" evidence="1"/>
<evidence type="ECO:0000313" key="1">
    <source>
        <dbReference type="EMBL" id="WWQ62388.1"/>
    </source>
</evidence>
<keyword evidence="1" id="KW-0012">Acyltransferase</keyword>
<protein>
    <submittedName>
        <fullName evidence="1">GNAT family N-acetyltransferase</fullName>
        <ecNumber evidence="1">2.3.1.-</ecNumber>
    </submittedName>
</protein>
<accession>A0ACD5A5U9</accession>
<keyword evidence="1" id="KW-0808">Transferase</keyword>
<name>A0ACD5A5U9_9ACTN</name>
<proteinExistence type="predicted"/>
<dbReference type="Proteomes" id="UP001432251">
    <property type="component" value="Chromosome"/>
</dbReference>
<gene>
    <name evidence="1" type="ORF">V2W30_02770</name>
</gene>
<keyword evidence="2" id="KW-1185">Reference proteome</keyword>
<evidence type="ECO:0000313" key="2">
    <source>
        <dbReference type="Proteomes" id="UP001432251"/>
    </source>
</evidence>
<dbReference type="EMBL" id="CP146022">
    <property type="protein sequence ID" value="WWQ62388.1"/>
    <property type="molecule type" value="Genomic_DNA"/>
</dbReference>
<reference evidence="1" key="1">
    <citation type="journal article" date="2025" name="Int. J. Syst. Evol. Microbiol.">
        <title>Streptomyces citrinus sp. nov., with yellow diffusible pigment.</title>
        <authorList>
            <person name="He Y."/>
            <person name="Yang E."/>
            <person name="Xu J."/>
            <person name="Sun Y."/>
            <person name="Sun L."/>
        </authorList>
    </citation>
    <scope>NUCLEOTIDE SEQUENCE</scope>
    <source>
        <strain evidence="1">Q6</strain>
    </source>
</reference>